<dbReference type="HAMAP" id="MF_00032">
    <property type="entry name" value="eIF_6"/>
    <property type="match status" value="1"/>
</dbReference>
<keyword evidence="6" id="KW-0507">mRNA processing</keyword>
<feature type="repeat" description="Solcar" evidence="18">
    <location>
        <begin position="118"/>
        <end position="237"/>
    </location>
</feature>
<comment type="subunit">
    <text evidence="17">Monomer. Associates with the 60S ribosomal subunit.</text>
</comment>
<feature type="region of interest" description="Disordered" evidence="19">
    <location>
        <begin position="1687"/>
        <end position="1734"/>
    </location>
</feature>
<dbReference type="Gene3D" id="3.75.10.10">
    <property type="entry name" value="L-arginine/glycine Amidinotransferase, Chain A"/>
    <property type="match status" value="1"/>
</dbReference>
<dbReference type="FunFam" id="3.75.10.10:FF:000001">
    <property type="entry name" value="Eukaryotic translation initiation factor 6"/>
    <property type="match status" value="1"/>
</dbReference>
<dbReference type="Pfam" id="PF03159">
    <property type="entry name" value="XRN_N"/>
    <property type="match status" value="1"/>
</dbReference>
<dbReference type="PRINTS" id="PR00926">
    <property type="entry name" value="MITOCARRIER"/>
</dbReference>
<evidence type="ECO:0000259" key="25">
    <source>
        <dbReference type="Pfam" id="PF18334"/>
    </source>
</evidence>
<dbReference type="GO" id="GO:0043023">
    <property type="term" value="F:ribosomal large subunit binding"/>
    <property type="evidence" value="ECO:0007669"/>
    <property type="project" value="UniProtKB-UniRule"/>
</dbReference>
<evidence type="ECO:0000256" key="5">
    <source>
        <dbReference type="ARBA" id="ARBA00022540"/>
    </source>
</evidence>
<gene>
    <name evidence="17" type="primary">TIF6</name>
    <name evidence="26" type="ORF">RDB_LOCUS200267</name>
</gene>
<accession>A0A8H3CBN0</accession>
<comment type="PTM">
    <text evidence="17">Phosphorylation at Ser-1898 and Ser-1899 promotes nuclear export.</text>
</comment>
<dbReference type="InterPro" id="IPR014722">
    <property type="entry name" value="Rib_uL2_dom2"/>
</dbReference>
<dbReference type="Gene3D" id="2.30.30.750">
    <property type="match status" value="1"/>
</dbReference>
<dbReference type="CDD" id="cd18673">
    <property type="entry name" value="PIN_XRN1-2-like"/>
    <property type="match status" value="1"/>
</dbReference>
<feature type="domain" description="5'-3' exoribonuclease 1 SH3-like" evidence="23">
    <location>
        <begin position="1493"/>
        <end position="1559"/>
    </location>
</feature>
<keyword evidence="16 17" id="KW-0539">Nucleus</keyword>
<dbReference type="InterPro" id="IPR018108">
    <property type="entry name" value="MCP_transmembrane"/>
</dbReference>
<evidence type="ECO:0000256" key="13">
    <source>
        <dbReference type="ARBA" id="ARBA00022989"/>
    </source>
</evidence>
<protein>
    <recommendedName>
        <fullName evidence="17">Eukaryotic translation initiation factor 6</fullName>
        <shortName evidence="17">eIF-6</shortName>
    </recommendedName>
</protein>
<dbReference type="GO" id="GO:0055085">
    <property type="term" value="P:transmembrane transport"/>
    <property type="evidence" value="ECO:0007669"/>
    <property type="project" value="InterPro"/>
</dbReference>
<dbReference type="SMART" id="SM00654">
    <property type="entry name" value="eIF6"/>
    <property type="match status" value="1"/>
</dbReference>
<dbReference type="GO" id="GO:0042256">
    <property type="term" value="P:cytosolic ribosome assembly"/>
    <property type="evidence" value="ECO:0007669"/>
    <property type="project" value="UniProtKB-UniRule"/>
</dbReference>
<dbReference type="PANTHER" id="PTHR12341">
    <property type="entry name" value="5'-&gt;3' EXORIBONUCLEASE"/>
    <property type="match status" value="1"/>
</dbReference>
<dbReference type="GO" id="GO:0042273">
    <property type="term" value="P:ribosomal large subunit biogenesis"/>
    <property type="evidence" value="ECO:0007669"/>
    <property type="project" value="UniProtKB-UniRule"/>
</dbReference>
<dbReference type="Gene3D" id="2.170.260.40">
    <property type="match status" value="1"/>
</dbReference>
<dbReference type="GO" id="GO:0016075">
    <property type="term" value="P:rRNA catabolic process"/>
    <property type="evidence" value="ECO:0007669"/>
    <property type="project" value="TreeGrafter"/>
</dbReference>
<comment type="subcellular location">
    <subcellularLocation>
        <location evidence="17">Cytoplasm</location>
    </subcellularLocation>
    <subcellularLocation>
        <location evidence="17">Nucleus</location>
        <location evidence="17">Nucleolus</location>
    </subcellularLocation>
    <subcellularLocation>
        <location evidence="1">Mitochondrion membrane</location>
        <topology evidence="1">Multi-pass membrane protein</topology>
    </subcellularLocation>
    <text evidence="17">Shuttles between cytoplasm and nucleus/nucleolus.</text>
</comment>
<evidence type="ECO:0000259" key="21">
    <source>
        <dbReference type="Pfam" id="PF03159"/>
    </source>
</evidence>
<dbReference type="GO" id="GO:0000956">
    <property type="term" value="P:nuclear-transcribed mRNA catabolic process"/>
    <property type="evidence" value="ECO:0007669"/>
    <property type="project" value="TreeGrafter"/>
</dbReference>
<evidence type="ECO:0000256" key="8">
    <source>
        <dbReference type="ARBA" id="ARBA00022722"/>
    </source>
</evidence>
<evidence type="ECO:0000256" key="12">
    <source>
        <dbReference type="ARBA" id="ARBA00022917"/>
    </source>
</evidence>
<dbReference type="Proteomes" id="UP000663841">
    <property type="component" value="Unassembled WGS sequence"/>
</dbReference>
<dbReference type="PANTHER" id="PTHR12341:SF7">
    <property type="entry name" value="5'-3' EXORIBONUCLEASE 1"/>
    <property type="match status" value="1"/>
</dbReference>
<comment type="caution">
    <text evidence="26">The sequence shown here is derived from an EMBL/GenBank/DDBJ whole genome shotgun (WGS) entry which is preliminary data.</text>
</comment>
<keyword evidence="3" id="KW-0813">Transport</keyword>
<dbReference type="InterPro" id="IPR004859">
    <property type="entry name" value="Xrn1_N"/>
</dbReference>
<keyword evidence="13 20" id="KW-1133">Transmembrane helix</keyword>
<dbReference type="Pfam" id="PF17846">
    <property type="entry name" value="XRN_M"/>
    <property type="match status" value="1"/>
</dbReference>
<comment type="function">
    <text evidence="17">Binds to the 60S ribosomal subunit and prevents its association with the 40S ribosomal subunit to form the 80S initiation complex in the cytoplasm. Is also involved in ribosome biogenesis. Associates with pre-60S subunits in the nucleus and is involved in its nuclear export.</text>
</comment>
<dbReference type="InterPro" id="IPR041412">
    <property type="entry name" value="Xrn1_helical"/>
</dbReference>
<dbReference type="Pfam" id="PF01912">
    <property type="entry name" value="eIF-6"/>
    <property type="match status" value="1"/>
</dbReference>
<evidence type="ECO:0000259" key="23">
    <source>
        <dbReference type="Pfam" id="PF18129"/>
    </source>
</evidence>
<feature type="domain" description="Xrn1 N-terminal" evidence="21">
    <location>
        <begin position="356"/>
        <end position="569"/>
    </location>
</feature>
<evidence type="ECO:0000256" key="3">
    <source>
        <dbReference type="ARBA" id="ARBA00022448"/>
    </source>
</evidence>
<keyword evidence="9" id="KW-0677">Repeat</keyword>
<feature type="domain" description="Exoribonuclease Xrn1 D2/D3" evidence="25">
    <location>
        <begin position="1249"/>
        <end position="1471"/>
    </location>
</feature>
<dbReference type="SUPFAM" id="SSF55909">
    <property type="entry name" value="Pentein"/>
    <property type="match status" value="1"/>
</dbReference>
<evidence type="ECO:0000256" key="7">
    <source>
        <dbReference type="ARBA" id="ARBA00022692"/>
    </source>
</evidence>
<dbReference type="GO" id="GO:0004534">
    <property type="term" value="F:5'-3' RNA exonuclease activity"/>
    <property type="evidence" value="ECO:0007669"/>
    <property type="project" value="TreeGrafter"/>
</dbReference>
<dbReference type="Gene3D" id="1.50.40.10">
    <property type="entry name" value="Mitochondrial carrier domain"/>
    <property type="match status" value="1"/>
</dbReference>
<dbReference type="Gene3D" id="1.25.40.1050">
    <property type="match status" value="1"/>
</dbReference>
<comment type="similarity">
    <text evidence="17">Belongs to the eIF-6 family.</text>
</comment>
<evidence type="ECO:0000256" key="1">
    <source>
        <dbReference type="ARBA" id="ARBA00004225"/>
    </source>
</evidence>
<keyword evidence="14" id="KW-0496">Mitochondrion</keyword>
<dbReference type="GO" id="GO:0003723">
    <property type="term" value="F:RNA binding"/>
    <property type="evidence" value="ECO:0007669"/>
    <property type="project" value="TreeGrafter"/>
</dbReference>
<dbReference type="InterPro" id="IPR040992">
    <property type="entry name" value="XRN1_D1"/>
</dbReference>
<keyword evidence="4 17" id="KW-0963">Cytoplasm</keyword>
<dbReference type="GO" id="GO:0031966">
    <property type="term" value="C:mitochondrial membrane"/>
    <property type="evidence" value="ECO:0007669"/>
    <property type="project" value="UniProtKB-SubCell"/>
</dbReference>
<dbReference type="InterPro" id="IPR002769">
    <property type="entry name" value="eIF6"/>
</dbReference>
<dbReference type="Pfam" id="PF18129">
    <property type="entry name" value="SH3_12"/>
    <property type="match status" value="1"/>
</dbReference>
<evidence type="ECO:0000256" key="2">
    <source>
        <dbReference type="ARBA" id="ARBA00006994"/>
    </source>
</evidence>
<dbReference type="NCBIfam" id="TIGR00323">
    <property type="entry name" value="eIF-6"/>
    <property type="match status" value="1"/>
</dbReference>
<keyword evidence="7 18" id="KW-0812">Transmembrane</keyword>
<dbReference type="Gene3D" id="3.40.50.12390">
    <property type="match status" value="2"/>
</dbReference>
<evidence type="ECO:0000256" key="6">
    <source>
        <dbReference type="ARBA" id="ARBA00022664"/>
    </source>
</evidence>
<evidence type="ECO:0000313" key="26">
    <source>
        <dbReference type="EMBL" id="CAE6478698.1"/>
    </source>
</evidence>
<evidence type="ECO:0000256" key="11">
    <source>
        <dbReference type="ARBA" id="ARBA00022839"/>
    </source>
</evidence>
<keyword evidence="17" id="KW-0690">Ribosome biogenesis</keyword>
<name>A0A8H3CBN0_9AGAM</name>
<sequence>MSTTSRTLIAPPKTKQSWDNVVRTGIAGGTAGCIAKTVVAPLDRVKILFQTSNPSFQKYSGTWAGAFRAIRDINQTNGLAGLFQGHSATLLRVFPYAAIKFLAYDRVHYALMPTRADETNAKRFFAGAFSGTLSVFLTYPLELIRVRMAYQTQSSSQHAFVDAVRAIYTEGNGHISSVVHTSVDTSSPSAVAAMTKTSPLFMTFPVSKFYRGFSITLLGMIPYAGTSFLAWGALRAALLPPPPSSPSETAPRHRPIADLAIGAVSGAIAQTISYPFEVVRRRLQVGGLIRPRGFVGWGETVRSIWLKQGWRGFYIGLSIGYVKVVPMTAVSFMCWETGKRLLATDDRLIFQGALIMGIPKFFRYISERYPLTSQLIEENKIPEFGSHPNDGDVHFRLSEDQIFTAIFSYVDHLFGKIKPRKLFFMAIDGVAPRAKMNQQRARRFRTAKDAQDAREKAIKNGEKLPDEKAFDSNCITPGTLFMKKLSEQLKYFVNKKISEDANWREVQVVLSGHEVPGEGEHKIMEYIRLSKAQPDYDPNVRHCLYGLDADLIMLGLLTHDPHFCLLREEVKFGPQKNKSKGSLETQSFYLLHISLLREYLDLEFQSLTSTLSFEYDLERIIDDFVLIAVFIGNDFLPHLPDLHIHENALERLFEIYKAVLPNAGGYLNESGEIHRGRLQMVLDELATWEVDVFEKETSDLQWYKGKQRKQQQQAAEKAKAKPLMLTPSQRDLAVRVQDLIHQGHQDSSVRQLQIPNTLPAGDRAFLNGLCQELHLTIWWDEFDEQDQNVVTIALPEQDEDDDEAEEEGYQASMRVFKKYLTAQVLVPEGFDEREDERLKVAMKKWKDDYYKEKLEFKDVEAGVEKLVYRYIEGLQWVMFYYYRGVASWGWFYDYHYAPRISDIKNIEMFEFNFELGRPFKPFEQLMGVLPYASHELIPEAFRELMHSEHSPILDFYPKDFELDMNGKKQEWEAVVKVPFIDQHRLLTSMATLEHRLSDEEKRRNSWGMSIKFSWTPEVKEYPSPSPGFLPVLPRCHCRMDEFVLPTLEGGLDLVKGLRDGVFLGADALAGFPSLQTLPHSSLIQHHSVNVFNSDSKNRSVVIRVTNTFSGAKAGPIAEQMIGKRTFIGWPFLTEAQVVAVSDDLFRYDRQPVGRTTKIVPTPHHGEGLSRWRRTAEKIAATYSKRFAVEIGDVDILLHVRPLKGLKRQEDGALVKDYAGPESETEQAIQMSLMQVRSEDPRYIEQPAAPLEQEYPIGTNVFFLGEHTYGTPALIKAVADQKASLMIVYNPDERAEIDKFRALAKENIAGSYVWARQISSALKISGLALSRVTSSLMITTNGNQKMNLGLSLKFEGKSMKVLGYSRKSDHGWEYSERAIQLIQDYKAEFPTIFNALGQRGEDITRASDLFPHGDAESQAKAAKEWLKSRGVQEFEPVSLFSEQLEKQNITNIENYETELNSKHTSEATKRVMVQGVPRQALLKPEHAVHRLQNQKFSLGDRVVMVQNTGGVPLAAKGVVIGLLPTLLDVVWDVPFINGTTLNGRCTEYRGSSVTFSSVLNLTEPQFVQSTNPQANRSRAPEPSSPNSRFAPRIGPHPHVAPRGRGAFSAAGPTQPPVRIMSNPARGRGWARQTDDRSAARVLADPAPTTEELHQRGMRDAFNIRGGAGGSVPRGRGGIGYHPPPPMPAQNHPAPAHPPRILARGRGGPPHAGPAVNGHGGPAANEPTVNGHGQGQGSHFIMAVRLQFENSSDIGVFSKLTNSYCLVSVGGSTNFYSTFESELGGVIPIASNRHGLLVPSSTTDQELQHLRNSLPETVAIQRVEERLSALGNVIACNDYVALVHPDIDRETEEIIADVLKVEVFRQTVAENVLVGSYCVITNQGGLVHPRTSVQDQDELSSLLQIPLVAGTVNRGSDVLGAGLVANDWCAFTGFDTTAPEITVIEATFKLQGQSQVAVIGEMRDTLIEHMA</sequence>
<organism evidence="26 27">
    <name type="scientific">Rhizoctonia solani</name>
    <dbReference type="NCBI Taxonomy" id="456999"/>
    <lineage>
        <taxon>Eukaryota</taxon>
        <taxon>Fungi</taxon>
        <taxon>Dikarya</taxon>
        <taxon>Basidiomycota</taxon>
        <taxon>Agaricomycotina</taxon>
        <taxon>Agaricomycetes</taxon>
        <taxon>Cantharellales</taxon>
        <taxon>Ceratobasidiaceae</taxon>
        <taxon>Rhizoctonia</taxon>
    </lineage>
</organism>
<evidence type="ECO:0000259" key="24">
    <source>
        <dbReference type="Pfam" id="PF18332"/>
    </source>
</evidence>
<keyword evidence="5 17" id="KW-0396">Initiation factor</keyword>
<dbReference type="PROSITE" id="PS50920">
    <property type="entry name" value="SOLCAR"/>
    <property type="match status" value="3"/>
</dbReference>
<evidence type="ECO:0000313" key="27">
    <source>
        <dbReference type="Proteomes" id="UP000663841"/>
    </source>
</evidence>
<evidence type="ECO:0000256" key="18">
    <source>
        <dbReference type="PROSITE-ProRule" id="PRU00282"/>
    </source>
</evidence>
<keyword evidence="17" id="KW-0597">Phosphoprotein</keyword>
<dbReference type="FunFam" id="1.25.40.1050:FF:000002">
    <property type="entry name" value="5'-3' exoribonuclease"/>
    <property type="match status" value="1"/>
</dbReference>
<evidence type="ECO:0000256" key="17">
    <source>
        <dbReference type="HAMAP-Rule" id="MF_03132"/>
    </source>
</evidence>
<feature type="region of interest" description="Disordered" evidence="19">
    <location>
        <begin position="1567"/>
        <end position="1638"/>
    </location>
</feature>
<dbReference type="CDD" id="cd00527">
    <property type="entry name" value="IF6"/>
    <property type="match status" value="1"/>
</dbReference>
<feature type="repeat" description="Solcar" evidence="18">
    <location>
        <begin position="253"/>
        <end position="341"/>
    </location>
</feature>
<dbReference type="Gene3D" id="2.30.30.30">
    <property type="match status" value="1"/>
</dbReference>
<dbReference type="InterPro" id="IPR027073">
    <property type="entry name" value="5_3_exoribonuclease"/>
</dbReference>
<feature type="domain" description="5'-3' exoribonuclease 1 D1" evidence="24">
    <location>
        <begin position="1056"/>
        <end position="1245"/>
    </location>
</feature>
<keyword evidence="10" id="KW-0378">Hydrolase</keyword>
<feature type="repeat" description="Solcar" evidence="18">
    <location>
        <begin position="19"/>
        <end position="110"/>
    </location>
</feature>
<dbReference type="InterPro" id="IPR047008">
    <property type="entry name" value="XRN1_SH3_sf"/>
</dbReference>
<keyword evidence="8" id="KW-0540">Nuclease</keyword>
<dbReference type="SUPFAM" id="SSF103506">
    <property type="entry name" value="Mitochondrial carrier"/>
    <property type="match status" value="1"/>
</dbReference>
<proteinExistence type="inferred from homology"/>
<evidence type="ECO:0000256" key="20">
    <source>
        <dbReference type="SAM" id="Phobius"/>
    </source>
</evidence>
<feature type="modified residue" description="Phosphoserine; by CK1" evidence="17">
    <location>
        <position position="1898"/>
    </location>
</feature>
<evidence type="ECO:0000256" key="4">
    <source>
        <dbReference type="ARBA" id="ARBA00022490"/>
    </source>
</evidence>
<evidence type="ECO:0000256" key="14">
    <source>
        <dbReference type="ARBA" id="ARBA00023128"/>
    </source>
</evidence>
<dbReference type="Pfam" id="PF00153">
    <property type="entry name" value="Mito_carr"/>
    <property type="match status" value="3"/>
</dbReference>
<comment type="similarity">
    <text evidence="2">Belongs to the 5'-3' exonuclease family. XRN2/RAT1 subfamily.</text>
</comment>
<keyword evidence="12 17" id="KW-0648">Protein biosynthesis</keyword>
<evidence type="ECO:0000256" key="15">
    <source>
        <dbReference type="ARBA" id="ARBA00023136"/>
    </source>
</evidence>
<evidence type="ECO:0000256" key="10">
    <source>
        <dbReference type="ARBA" id="ARBA00022801"/>
    </source>
</evidence>
<dbReference type="GO" id="GO:0005730">
    <property type="term" value="C:nucleolus"/>
    <property type="evidence" value="ECO:0007669"/>
    <property type="project" value="UniProtKB-SubCell"/>
</dbReference>
<dbReference type="InterPro" id="IPR002067">
    <property type="entry name" value="MCP"/>
</dbReference>
<dbReference type="EMBL" id="CAJMWW010000645">
    <property type="protein sequence ID" value="CAE6478698.1"/>
    <property type="molecule type" value="Genomic_DNA"/>
</dbReference>
<feature type="domain" description="Xrn1 helical" evidence="22">
    <location>
        <begin position="615"/>
        <end position="1006"/>
    </location>
</feature>
<dbReference type="InterPro" id="IPR041106">
    <property type="entry name" value="XRN1_D2_D3"/>
</dbReference>
<keyword evidence="15 18" id="KW-0472">Membrane</keyword>
<feature type="transmembrane region" description="Helical" evidence="20">
    <location>
        <begin position="212"/>
        <end position="234"/>
    </location>
</feature>
<keyword evidence="11" id="KW-0269">Exonuclease</keyword>
<dbReference type="InterPro" id="IPR047007">
    <property type="entry name" value="XRN1_D1_sf"/>
</dbReference>
<dbReference type="GO" id="GO:0000054">
    <property type="term" value="P:ribosomal subunit export from nucleus"/>
    <property type="evidence" value="ECO:0007669"/>
    <property type="project" value="UniProtKB-UniRule"/>
</dbReference>
<dbReference type="InterPro" id="IPR041385">
    <property type="entry name" value="SH3_12"/>
</dbReference>
<dbReference type="Pfam" id="PF18332">
    <property type="entry name" value="XRN1_D1"/>
    <property type="match status" value="1"/>
</dbReference>
<evidence type="ECO:0000256" key="19">
    <source>
        <dbReference type="SAM" id="MobiDB-lite"/>
    </source>
</evidence>
<evidence type="ECO:0000256" key="16">
    <source>
        <dbReference type="ARBA" id="ARBA00023242"/>
    </source>
</evidence>
<dbReference type="Pfam" id="PF18334">
    <property type="entry name" value="XRN1_D2_D3"/>
    <property type="match status" value="1"/>
</dbReference>
<dbReference type="GO" id="GO:0006397">
    <property type="term" value="P:mRNA processing"/>
    <property type="evidence" value="ECO:0007669"/>
    <property type="project" value="UniProtKB-KW"/>
</dbReference>
<evidence type="ECO:0000259" key="22">
    <source>
        <dbReference type="Pfam" id="PF17846"/>
    </source>
</evidence>
<feature type="modified residue" description="Phosphoserine; by CK1" evidence="17">
    <location>
        <position position="1899"/>
    </location>
</feature>
<dbReference type="FunFam" id="3.40.50.12390:FF:000002">
    <property type="entry name" value="5'-3' exoribonuclease 1"/>
    <property type="match status" value="1"/>
</dbReference>
<evidence type="ECO:0000256" key="9">
    <source>
        <dbReference type="ARBA" id="ARBA00022737"/>
    </source>
</evidence>
<reference evidence="26" key="1">
    <citation type="submission" date="2021-01" db="EMBL/GenBank/DDBJ databases">
        <authorList>
            <person name="Kaushik A."/>
        </authorList>
    </citation>
    <scope>NUCLEOTIDE SEQUENCE</scope>
    <source>
        <strain evidence="26">AG3-T5</strain>
    </source>
</reference>
<dbReference type="InterPro" id="IPR023395">
    <property type="entry name" value="MCP_dom_sf"/>
</dbReference>
<dbReference type="GO" id="GO:0003743">
    <property type="term" value="F:translation initiation factor activity"/>
    <property type="evidence" value="ECO:0007669"/>
    <property type="project" value="UniProtKB-UniRule"/>
</dbReference>